<reference evidence="3 4" key="1">
    <citation type="submission" date="2024-01" db="EMBL/GenBank/DDBJ databases">
        <title>A draft genome for the cacao thread blight pathogen Marasmiellus scandens.</title>
        <authorList>
            <person name="Baruah I.K."/>
            <person name="Leung J."/>
            <person name="Bukari Y."/>
            <person name="Amoako-Attah I."/>
            <person name="Meinhardt L.W."/>
            <person name="Bailey B.A."/>
            <person name="Cohen S.P."/>
        </authorList>
    </citation>
    <scope>NUCLEOTIDE SEQUENCE [LARGE SCALE GENOMIC DNA]</scope>
    <source>
        <strain evidence="3 4">GH-19</strain>
    </source>
</reference>
<protein>
    <submittedName>
        <fullName evidence="3">Uncharacterized protein</fullName>
    </submittedName>
</protein>
<name>A0ABR1JHZ5_9AGAR</name>
<comment type="caution">
    <text evidence="3">The sequence shown here is derived from an EMBL/GenBank/DDBJ whole genome shotgun (WGS) entry which is preliminary data.</text>
</comment>
<evidence type="ECO:0000313" key="4">
    <source>
        <dbReference type="Proteomes" id="UP001498398"/>
    </source>
</evidence>
<feature type="transmembrane region" description="Helical" evidence="2">
    <location>
        <begin position="15"/>
        <end position="39"/>
    </location>
</feature>
<dbReference type="Proteomes" id="UP001498398">
    <property type="component" value="Unassembled WGS sequence"/>
</dbReference>
<feature type="compositionally biased region" description="Low complexity" evidence="1">
    <location>
        <begin position="92"/>
        <end position="103"/>
    </location>
</feature>
<evidence type="ECO:0000256" key="1">
    <source>
        <dbReference type="SAM" id="MobiDB-lite"/>
    </source>
</evidence>
<proteinExistence type="predicted"/>
<keyword evidence="2" id="KW-0472">Membrane</keyword>
<accession>A0ABR1JHZ5</accession>
<dbReference type="EMBL" id="JBANRG010000015">
    <property type="protein sequence ID" value="KAK7460643.1"/>
    <property type="molecule type" value="Genomic_DNA"/>
</dbReference>
<evidence type="ECO:0000256" key="2">
    <source>
        <dbReference type="SAM" id="Phobius"/>
    </source>
</evidence>
<sequence>MVPGTETPSHSRRPIGAVVGGVVGGTALMLLCVFLFLVWRRRKAVKYHQTRSSSGTESQNETLAVQSEQHWYPNGDALANDQVASTPGDSVASAANGENNENSPVGAVVNAMSGNGSENPNQAIDSPKQAMVYSQSPRHPSDSALQERFEEHRSEFPVDGSRVQSLQAQVRQLIHENARLAELVTPPAYDQSG</sequence>
<organism evidence="3 4">
    <name type="scientific">Marasmiellus scandens</name>
    <dbReference type="NCBI Taxonomy" id="2682957"/>
    <lineage>
        <taxon>Eukaryota</taxon>
        <taxon>Fungi</taxon>
        <taxon>Dikarya</taxon>
        <taxon>Basidiomycota</taxon>
        <taxon>Agaricomycotina</taxon>
        <taxon>Agaricomycetes</taxon>
        <taxon>Agaricomycetidae</taxon>
        <taxon>Agaricales</taxon>
        <taxon>Marasmiineae</taxon>
        <taxon>Omphalotaceae</taxon>
        <taxon>Marasmiellus</taxon>
    </lineage>
</organism>
<feature type="compositionally biased region" description="Polar residues" evidence="1">
    <location>
        <begin position="112"/>
        <end position="124"/>
    </location>
</feature>
<keyword evidence="2" id="KW-0812">Transmembrane</keyword>
<keyword evidence="4" id="KW-1185">Reference proteome</keyword>
<feature type="region of interest" description="Disordered" evidence="1">
    <location>
        <begin position="77"/>
        <end position="124"/>
    </location>
</feature>
<keyword evidence="2" id="KW-1133">Transmembrane helix</keyword>
<evidence type="ECO:0000313" key="3">
    <source>
        <dbReference type="EMBL" id="KAK7460643.1"/>
    </source>
</evidence>
<gene>
    <name evidence="3" type="ORF">VKT23_009360</name>
</gene>